<feature type="transmembrane region" description="Helical" evidence="7">
    <location>
        <begin position="376"/>
        <end position="395"/>
    </location>
</feature>
<dbReference type="Pfam" id="PF03006">
    <property type="entry name" value="HlyIII"/>
    <property type="match status" value="1"/>
</dbReference>
<feature type="region of interest" description="Disordered" evidence="6">
    <location>
        <begin position="1"/>
        <end position="23"/>
    </location>
</feature>
<reference evidence="8 9" key="1">
    <citation type="submission" date="2024-02" db="EMBL/GenBank/DDBJ databases">
        <authorList>
            <person name="Daric V."/>
            <person name="Darras S."/>
        </authorList>
    </citation>
    <scope>NUCLEOTIDE SEQUENCE [LARGE SCALE GENOMIC DNA]</scope>
</reference>
<evidence type="ECO:0000256" key="5">
    <source>
        <dbReference type="ARBA" id="ARBA00023136"/>
    </source>
</evidence>
<evidence type="ECO:0000313" key="9">
    <source>
        <dbReference type="Proteomes" id="UP001642483"/>
    </source>
</evidence>
<comment type="caution">
    <text evidence="8">The sequence shown here is derived from an EMBL/GenBank/DDBJ whole genome shotgun (WGS) entry which is preliminary data.</text>
</comment>
<organism evidence="8 9">
    <name type="scientific">Clavelina lepadiformis</name>
    <name type="common">Light-bulb sea squirt</name>
    <name type="synonym">Ascidia lepadiformis</name>
    <dbReference type="NCBI Taxonomy" id="159417"/>
    <lineage>
        <taxon>Eukaryota</taxon>
        <taxon>Metazoa</taxon>
        <taxon>Chordata</taxon>
        <taxon>Tunicata</taxon>
        <taxon>Ascidiacea</taxon>
        <taxon>Aplousobranchia</taxon>
        <taxon>Clavelinidae</taxon>
        <taxon>Clavelina</taxon>
    </lineage>
</organism>
<feature type="transmembrane region" description="Helical" evidence="7">
    <location>
        <begin position="146"/>
        <end position="168"/>
    </location>
</feature>
<keyword evidence="5 7" id="KW-0472">Membrane</keyword>
<name>A0ABP0EUZ6_CLALP</name>
<feature type="transmembrane region" description="Helical" evidence="7">
    <location>
        <begin position="217"/>
        <end position="235"/>
    </location>
</feature>
<dbReference type="PANTHER" id="PTHR20855:SF143">
    <property type="entry name" value="MEMBRANE PROGESTIN RECEPTOR EPSILON"/>
    <property type="match status" value="1"/>
</dbReference>
<accession>A0ABP0EUZ6</accession>
<evidence type="ECO:0000256" key="6">
    <source>
        <dbReference type="SAM" id="MobiDB-lite"/>
    </source>
</evidence>
<dbReference type="EMBL" id="CAWYQH010000001">
    <property type="protein sequence ID" value="CAK8671180.1"/>
    <property type="molecule type" value="Genomic_DNA"/>
</dbReference>
<evidence type="ECO:0000256" key="2">
    <source>
        <dbReference type="ARBA" id="ARBA00007018"/>
    </source>
</evidence>
<keyword evidence="4 7" id="KW-1133">Transmembrane helix</keyword>
<dbReference type="Proteomes" id="UP001642483">
    <property type="component" value="Unassembled WGS sequence"/>
</dbReference>
<gene>
    <name evidence="8" type="ORF">CVLEPA_LOCUS195</name>
</gene>
<dbReference type="PANTHER" id="PTHR20855">
    <property type="entry name" value="ADIPOR/PROGESTIN RECEPTOR-RELATED"/>
    <property type="match status" value="1"/>
</dbReference>
<comment type="similarity">
    <text evidence="2">Belongs to the ADIPOR family.</text>
</comment>
<evidence type="ECO:0000313" key="8">
    <source>
        <dbReference type="EMBL" id="CAK8671180.1"/>
    </source>
</evidence>
<feature type="transmembrane region" description="Helical" evidence="7">
    <location>
        <begin position="291"/>
        <end position="311"/>
    </location>
</feature>
<dbReference type="InterPro" id="IPR004254">
    <property type="entry name" value="AdipoR/HlyIII-related"/>
</dbReference>
<evidence type="ECO:0000256" key="1">
    <source>
        <dbReference type="ARBA" id="ARBA00004141"/>
    </source>
</evidence>
<evidence type="ECO:0000256" key="4">
    <source>
        <dbReference type="ARBA" id="ARBA00022989"/>
    </source>
</evidence>
<feature type="transmembrane region" description="Helical" evidence="7">
    <location>
        <begin position="114"/>
        <end position="134"/>
    </location>
</feature>
<sequence length="410" mass="47165">MQTSATNKMRRGENGATNGNLVRDDENHTLSVISEDDICSTQGVKPRRQSKIGQQLSAAYNNKYDTWLRSFGLKPCWEVPKDVIEIYIWHGYRPNPSSIVYCLKSAFYPSNETLNVWTHFIPCLLLLWRLQNIFSSFENPTAMITYPFWIYSFGCCFIFLLSACAHLFNCHSAMAQEFCFCLDYGGIFVFGLSSAICIHFYICSYGCFVLDTEHMPLPYPYVILFMVIVSTYVSCQSRFPNCRAKYLMRFMPGVLSHVVCTFPCAVRFSMLRHHVRLAPSQTTTCQLGEDPAYWFFFHIFSYLVAVAFVAFRFPEKWKPGHFDIVGNSHQWFHIFTALGMYCEHLMAEDSLRHALALIEAGDLDEDQFGINEWTTIVPMVLIVLAVLIISCKMAIRLAPLVHENRKQSCH</sequence>
<feature type="transmembrane region" description="Helical" evidence="7">
    <location>
        <begin position="180"/>
        <end position="202"/>
    </location>
</feature>
<keyword evidence="9" id="KW-1185">Reference proteome</keyword>
<evidence type="ECO:0000256" key="3">
    <source>
        <dbReference type="ARBA" id="ARBA00022692"/>
    </source>
</evidence>
<comment type="subcellular location">
    <subcellularLocation>
        <location evidence="1">Membrane</location>
        <topology evidence="1">Multi-pass membrane protein</topology>
    </subcellularLocation>
</comment>
<keyword evidence="3 7" id="KW-0812">Transmembrane</keyword>
<evidence type="ECO:0000256" key="7">
    <source>
        <dbReference type="SAM" id="Phobius"/>
    </source>
</evidence>
<proteinExistence type="inferred from homology"/>
<protein>
    <submittedName>
        <fullName evidence="8">Uncharacterized protein</fullName>
    </submittedName>
</protein>